<dbReference type="Pfam" id="PF03968">
    <property type="entry name" value="LptD_N"/>
    <property type="match status" value="1"/>
</dbReference>
<evidence type="ECO:0000256" key="5">
    <source>
        <dbReference type="SAM" id="MobiDB-lite"/>
    </source>
</evidence>
<evidence type="ECO:0000256" key="1">
    <source>
        <dbReference type="ARBA" id="ARBA00022729"/>
    </source>
</evidence>
<dbReference type="PANTHER" id="PTHR30189:SF1">
    <property type="entry name" value="LPS-ASSEMBLY PROTEIN LPTD"/>
    <property type="match status" value="1"/>
</dbReference>
<feature type="signal peptide" evidence="4">
    <location>
        <begin position="1"/>
        <end position="33"/>
    </location>
</feature>
<comment type="caution">
    <text evidence="4">Lacks conserved residue(s) required for the propagation of feature annotation.</text>
</comment>
<feature type="domain" description="Organic solvent tolerance-like N-terminal" evidence="6">
    <location>
        <begin position="89"/>
        <end position="156"/>
    </location>
</feature>
<dbReference type="EMBL" id="CP081294">
    <property type="protein sequence ID" value="QZD94923.1"/>
    <property type="molecule type" value="Genomic_DNA"/>
</dbReference>
<feature type="domain" description="LptD C-terminal" evidence="7">
    <location>
        <begin position="342"/>
        <end position="707"/>
    </location>
</feature>
<organism evidence="8 9">
    <name type="scientific">Qipengyuania gelatinilytica</name>
    <dbReference type="NCBI Taxonomy" id="2867231"/>
    <lineage>
        <taxon>Bacteria</taxon>
        <taxon>Pseudomonadati</taxon>
        <taxon>Pseudomonadota</taxon>
        <taxon>Alphaproteobacteria</taxon>
        <taxon>Sphingomonadales</taxon>
        <taxon>Erythrobacteraceae</taxon>
        <taxon>Qipengyuania</taxon>
    </lineage>
</organism>
<keyword evidence="9" id="KW-1185">Reference proteome</keyword>
<evidence type="ECO:0000259" key="6">
    <source>
        <dbReference type="Pfam" id="PF03968"/>
    </source>
</evidence>
<evidence type="ECO:0000313" key="9">
    <source>
        <dbReference type="Proteomes" id="UP000824321"/>
    </source>
</evidence>
<keyword evidence="2 4" id="KW-0472">Membrane</keyword>
<dbReference type="Pfam" id="PF04453">
    <property type="entry name" value="LptD"/>
    <property type="match status" value="1"/>
</dbReference>
<keyword evidence="3 4" id="KW-0998">Cell outer membrane</keyword>
<reference evidence="8 9" key="1">
    <citation type="submission" date="2021-08" db="EMBL/GenBank/DDBJ databases">
        <title>Comparative Genomics Analysis of the Genus Qipengyuania Reveals Extensive Genetic Diversity and Metabolic Versatility, Including the Description of Fifteen Novel Species.</title>
        <authorList>
            <person name="Liu Y."/>
        </authorList>
    </citation>
    <scope>NUCLEOTIDE SEQUENCE [LARGE SCALE GENOMIC DNA]</scope>
    <source>
        <strain evidence="8 9">1NDH1</strain>
    </source>
</reference>
<dbReference type="Gene3D" id="2.60.450.10">
    <property type="entry name" value="Lipopolysaccharide (LPS) transport protein A like domain"/>
    <property type="match status" value="1"/>
</dbReference>
<dbReference type="HAMAP" id="MF_01411">
    <property type="entry name" value="LPS_assembly_LptD"/>
    <property type="match status" value="1"/>
</dbReference>
<dbReference type="InterPro" id="IPR005653">
    <property type="entry name" value="OstA-like_N"/>
</dbReference>
<dbReference type="InterPro" id="IPR050218">
    <property type="entry name" value="LptD"/>
</dbReference>
<feature type="chain" id="PRO_5044928625" description="LPS-assembly protein LptD" evidence="4">
    <location>
        <begin position="34"/>
        <end position="781"/>
    </location>
</feature>
<proteinExistence type="inferred from homology"/>
<name>A0ABX9A6N6_9SPHN</name>
<protein>
    <recommendedName>
        <fullName evidence="4">LPS-assembly protein LptD</fullName>
    </recommendedName>
</protein>
<comment type="subunit">
    <text evidence="4">Component of the lipopolysaccharide transport and assembly complex.</text>
</comment>
<evidence type="ECO:0000256" key="2">
    <source>
        <dbReference type="ARBA" id="ARBA00023136"/>
    </source>
</evidence>
<comment type="function">
    <text evidence="4">Involved in the assembly of lipopolysaccharide (LPS) at the surface of the outer membrane.</text>
</comment>
<evidence type="ECO:0000256" key="3">
    <source>
        <dbReference type="ARBA" id="ARBA00023237"/>
    </source>
</evidence>
<dbReference type="Proteomes" id="UP000824321">
    <property type="component" value="Chromosome"/>
</dbReference>
<sequence precursor="true">MVPSRANRIANATHLLGTGVAVLALVAAAPLAAQEGAATGTGTVEEPDGESPSDLPAPPDAVVVATQEDVPPPLPEFNEAGERQISFAADILSYDSDADITTAEGNVVLRSGDRSLRADSVSWSQRTGVIVASGNVRFVDENGNQLYSERVELTDQFEAGAMDDLLLALRQGGRLAANRGVRENDGTIALEQAAYSACAVTDPEGCDKEPSWRITAERVIYDPTDSKVRFKGAYLELFGARILPLPGLSVRTDGGAVSGFLVPDLRISESNGVEVSGSYYVRFADNRDLTVSAYAFTKAPPMVSAQWRHLTDKGAYQITGYATHSRRFTDATRTDTFDSEPRGYLFANGKFQFTPEWSLTSSIRLASDRTFLRRYDISRDDRLRSMVDLERIDEKSYFSMAGWATQTLRLGQDQDNVPVALPVMDWRYRLDDPIAGGNVELQLNSLAIIRKEGQETERAFAKAQWDLKRITGLGQVVTLTGLLRGDIYHSDGNEFTETASYRGNPGWETRGVALGAIDVEWPFVGELFGGEQVFTPRVQLVATPDIKNLAIPNEDARAIDLEDSNLFALNRFPGYDRVEDGARVTYGFDWKLRRPGWELLTTLGQSYRLDSDRDIFPDGTGLSEKVSDFVGRTQIRYRDFLKLTHRYRLDKDNFAVRRNEFDATIGSSRTYAEVGYLRLNRDITTVEDLQDREELRAAVRVAFADYWSAFGSGVFNLTDREEDPTLSSDGFQPIRTRLGIAYQDDCLEMGATWRRDYVSAGDARRGDTFQLYLSLKNLGFR</sequence>
<gene>
    <name evidence="4 8" type="primary">lptD</name>
    <name evidence="8" type="ORF">K3136_12705</name>
</gene>
<evidence type="ECO:0000256" key="4">
    <source>
        <dbReference type="HAMAP-Rule" id="MF_01411"/>
    </source>
</evidence>
<dbReference type="InterPro" id="IPR007543">
    <property type="entry name" value="LptD_C"/>
</dbReference>
<dbReference type="PANTHER" id="PTHR30189">
    <property type="entry name" value="LPS-ASSEMBLY PROTEIN"/>
    <property type="match status" value="1"/>
</dbReference>
<comment type="similarity">
    <text evidence="4">Belongs to the LptD family.</text>
</comment>
<accession>A0ABX9A6N6</accession>
<dbReference type="InterPro" id="IPR020889">
    <property type="entry name" value="LipoPS_assembly_LptD"/>
</dbReference>
<evidence type="ECO:0000259" key="7">
    <source>
        <dbReference type="Pfam" id="PF04453"/>
    </source>
</evidence>
<comment type="subcellular location">
    <subcellularLocation>
        <location evidence="4">Cell outer membrane</location>
    </subcellularLocation>
</comment>
<evidence type="ECO:0000313" key="8">
    <source>
        <dbReference type="EMBL" id="QZD94923.1"/>
    </source>
</evidence>
<keyword evidence="1 4" id="KW-0732">Signal</keyword>
<dbReference type="RefSeq" id="WP_221430666.1">
    <property type="nucleotide sequence ID" value="NZ_CP081294.1"/>
</dbReference>
<feature type="region of interest" description="Disordered" evidence="5">
    <location>
        <begin position="37"/>
        <end position="58"/>
    </location>
</feature>